<proteinExistence type="predicted"/>
<evidence type="ECO:0000259" key="1">
    <source>
        <dbReference type="Pfam" id="PF12682"/>
    </source>
</evidence>
<sequence length="169" mass="18113">MTQAVSLAASSTHTGESSSLVVYFSCTGNTEAAARRIQELAGADIIEIEAADPYPSSYSDTLSRAERELDQDARPAVITTIDDVAQYDVVYVGYPIWFGYAPRPVLTFLEAYDWSGKTVVPFCTSGGSGISASLGEIRESCPGSDVAEGRRVNDTGSIEPWLRSLCLIS</sequence>
<feature type="domain" description="Flavodoxin-like" evidence="1">
    <location>
        <begin position="20"/>
        <end position="155"/>
    </location>
</feature>
<dbReference type="Gene3D" id="3.40.50.360">
    <property type="match status" value="1"/>
</dbReference>
<name>A0A9D2KMS0_9FIRM</name>
<gene>
    <name evidence="2" type="ORF">IAA07_04635</name>
</gene>
<dbReference type="PANTHER" id="PTHR39201:SF1">
    <property type="entry name" value="FLAVODOXIN-LIKE DOMAIN-CONTAINING PROTEIN"/>
    <property type="match status" value="1"/>
</dbReference>
<accession>A0A9D2KMS0</accession>
<dbReference type="Proteomes" id="UP000823900">
    <property type="component" value="Unassembled WGS sequence"/>
</dbReference>
<protein>
    <submittedName>
        <fullName evidence="2">Flavodoxin</fullName>
    </submittedName>
</protein>
<evidence type="ECO:0000313" key="2">
    <source>
        <dbReference type="EMBL" id="HJA70853.1"/>
    </source>
</evidence>
<dbReference type="GO" id="GO:0009055">
    <property type="term" value="F:electron transfer activity"/>
    <property type="evidence" value="ECO:0007669"/>
    <property type="project" value="InterPro"/>
</dbReference>
<dbReference type="AlphaFoldDB" id="A0A9D2KMS0"/>
<dbReference type="SUPFAM" id="SSF52218">
    <property type="entry name" value="Flavoproteins"/>
    <property type="match status" value="1"/>
</dbReference>
<dbReference type="Pfam" id="PF12682">
    <property type="entry name" value="Flavodoxin_4"/>
    <property type="match status" value="1"/>
</dbReference>
<dbReference type="InterPro" id="IPR001226">
    <property type="entry name" value="Flavodoxin_CS"/>
</dbReference>
<dbReference type="PROSITE" id="PS00201">
    <property type="entry name" value="FLAVODOXIN"/>
    <property type="match status" value="1"/>
</dbReference>
<dbReference type="GO" id="GO:0010181">
    <property type="term" value="F:FMN binding"/>
    <property type="evidence" value="ECO:0007669"/>
    <property type="project" value="InterPro"/>
</dbReference>
<dbReference type="EMBL" id="DWZA01000040">
    <property type="protein sequence ID" value="HJA70853.1"/>
    <property type="molecule type" value="Genomic_DNA"/>
</dbReference>
<dbReference type="PANTHER" id="PTHR39201">
    <property type="entry name" value="EXPORTED PROTEIN-RELATED"/>
    <property type="match status" value="1"/>
</dbReference>
<dbReference type="InterPro" id="IPR029039">
    <property type="entry name" value="Flavoprotein-like_sf"/>
</dbReference>
<reference evidence="2" key="1">
    <citation type="journal article" date="2021" name="PeerJ">
        <title>Extensive microbial diversity within the chicken gut microbiome revealed by metagenomics and culture.</title>
        <authorList>
            <person name="Gilroy R."/>
            <person name="Ravi A."/>
            <person name="Getino M."/>
            <person name="Pursley I."/>
            <person name="Horton D.L."/>
            <person name="Alikhan N.F."/>
            <person name="Baker D."/>
            <person name="Gharbi K."/>
            <person name="Hall N."/>
            <person name="Watson M."/>
            <person name="Adriaenssens E.M."/>
            <person name="Foster-Nyarko E."/>
            <person name="Jarju S."/>
            <person name="Secka A."/>
            <person name="Antonio M."/>
            <person name="Oren A."/>
            <person name="Chaudhuri R.R."/>
            <person name="La Ragione R."/>
            <person name="Hildebrand F."/>
            <person name="Pallen M.J."/>
        </authorList>
    </citation>
    <scope>NUCLEOTIDE SEQUENCE</scope>
    <source>
        <strain evidence="2">CHK178-16964</strain>
    </source>
</reference>
<comment type="caution">
    <text evidence="2">The sequence shown here is derived from an EMBL/GenBank/DDBJ whole genome shotgun (WGS) entry which is preliminary data.</text>
</comment>
<evidence type="ECO:0000313" key="3">
    <source>
        <dbReference type="Proteomes" id="UP000823900"/>
    </source>
</evidence>
<dbReference type="InterPro" id="IPR008254">
    <property type="entry name" value="Flavodoxin/NO_synth"/>
</dbReference>
<dbReference type="GO" id="GO:0016651">
    <property type="term" value="F:oxidoreductase activity, acting on NAD(P)H"/>
    <property type="evidence" value="ECO:0007669"/>
    <property type="project" value="UniProtKB-ARBA"/>
</dbReference>
<reference evidence="2" key="2">
    <citation type="submission" date="2021-04" db="EMBL/GenBank/DDBJ databases">
        <authorList>
            <person name="Gilroy R."/>
        </authorList>
    </citation>
    <scope>NUCLEOTIDE SEQUENCE</scope>
    <source>
        <strain evidence="2">CHK178-16964</strain>
    </source>
</reference>
<organism evidence="2 3">
    <name type="scientific">Candidatus Lachnoclostridium stercoravium</name>
    <dbReference type="NCBI Taxonomy" id="2838633"/>
    <lineage>
        <taxon>Bacteria</taxon>
        <taxon>Bacillati</taxon>
        <taxon>Bacillota</taxon>
        <taxon>Clostridia</taxon>
        <taxon>Lachnospirales</taxon>
        <taxon>Lachnospiraceae</taxon>
    </lineage>
</organism>